<sequence length="45" mass="5324">MFVVCFHRMLGFLGMLKKKMGKQDMRQACCHRQLCFVKLFPSLSQ</sequence>
<dbReference type="EMBL" id="GGEC01077129">
    <property type="protein sequence ID" value="MBX57613.1"/>
    <property type="molecule type" value="Transcribed_RNA"/>
</dbReference>
<reference evidence="1" key="1">
    <citation type="submission" date="2018-02" db="EMBL/GenBank/DDBJ databases">
        <title>Rhizophora mucronata_Transcriptome.</title>
        <authorList>
            <person name="Meera S.P."/>
            <person name="Sreeshan A."/>
            <person name="Augustine A."/>
        </authorList>
    </citation>
    <scope>NUCLEOTIDE SEQUENCE</scope>
    <source>
        <tissue evidence="1">Leaf</tissue>
    </source>
</reference>
<proteinExistence type="predicted"/>
<organism evidence="1">
    <name type="scientific">Rhizophora mucronata</name>
    <name type="common">Asiatic mangrove</name>
    <dbReference type="NCBI Taxonomy" id="61149"/>
    <lineage>
        <taxon>Eukaryota</taxon>
        <taxon>Viridiplantae</taxon>
        <taxon>Streptophyta</taxon>
        <taxon>Embryophyta</taxon>
        <taxon>Tracheophyta</taxon>
        <taxon>Spermatophyta</taxon>
        <taxon>Magnoliopsida</taxon>
        <taxon>eudicotyledons</taxon>
        <taxon>Gunneridae</taxon>
        <taxon>Pentapetalae</taxon>
        <taxon>rosids</taxon>
        <taxon>fabids</taxon>
        <taxon>Malpighiales</taxon>
        <taxon>Rhizophoraceae</taxon>
        <taxon>Rhizophora</taxon>
    </lineage>
</organism>
<accession>A0A2P2PSD7</accession>
<protein>
    <submittedName>
        <fullName evidence="1">Uncharacterized protein</fullName>
    </submittedName>
</protein>
<evidence type="ECO:0000313" key="1">
    <source>
        <dbReference type="EMBL" id="MBX57613.1"/>
    </source>
</evidence>
<name>A0A2P2PSD7_RHIMU</name>
<dbReference type="AlphaFoldDB" id="A0A2P2PSD7"/>